<evidence type="ECO:0000259" key="13">
    <source>
        <dbReference type="Pfam" id="PF03264"/>
    </source>
</evidence>
<feature type="domain" description="NapC/NirT cytochrome c N-terminal" evidence="13">
    <location>
        <begin position="16"/>
        <end position="146"/>
    </location>
</feature>
<gene>
    <name evidence="14" type="ORF">F4694_004447</name>
</gene>
<keyword evidence="3" id="KW-0813">Transport</keyword>
<comment type="similarity">
    <text evidence="2">Belongs to the NapC/NirT/NrfH family.</text>
</comment>
<dbReference type="InterPro" id="IPR036280">
    <property type="entry name" value="Multihaem_cyt_sf"/>
</dbReference>
<dbReference type="GO" id="GO:0009055">
    <property type="term" value="F:electron transfer activity"/>
    <property type="evidence" value="ECO:0007669"/>
    <property type="project" value="TreeGrafter"/>
</dbReference>
<evidence type="ECO:0000256" key="11">
    <source>
        <dbReference type="ARBA" id="ARBA00023136"/>
    </source>
</evidence>
<evidence type="ECO:0000256" key="8">
    <source>
        <dbReference type="ARBA" id="ARBA00022982"/>
    </source>
</evidence>
<dbReference type="Pfam" id="PF03264">
    <property type="entry name" value="Cytochrom_NNT"/>
    <property type="match status" value="1"/>
</dbReference>
<dbReference type="PANTHER" id="PTHR30333">
    <property type="entry name" value="CYTOCHROME C-TYPE PROTEIN"/>
    <property type="match status" value="1"/>
</dbReference>
<evidence type="ECO:0000256" key="6">
    <source>
        <dbReference type="ARBA" id="ARBA00022692"/>
    </source>
</evidence>
<evidence type="ECO:0000256" key="4">
    <source>
        <dbReference type="ARBA" id="ARBA00022475"/>
    </source>
</evidence>
<proteinExistence type="inferred from homology"/>
<dbReference type="InterPro" id="IPR005126">
    <property type="entry name" value="NapC/NirT_cyt_c_N"/>
</dbReference>
<keyword evidence="7" id="KW-0479">Metal-binding</keyword>
<dbReference type="InterPro" id="IPR051174">
    <property type="entry name" value="Cytochrome_c-type_ET"/>
</dbReference>
<dbReference type="GO" id="GO:0046872">
    <property type="term" value="F:metal ion binding"/>
    <property type="evidence" value="ECO:0007669"/>
    <property type="project" value="UniProtKB-KW"/>
</dbReference>
<reference evidence="15" key="1">
    <citation type="submission" date="2020-07" db="EMBL/GenBank/DDBJ databases">
        <authorList>
            <person name="Partida-Martinez L."/>
            <person name="Huntemann M."/>
            <person name="Clum A."/>
            <person name="Wang J."/>
            <person name="Palaniappan K."/>
            <person name="Ritter S."/>
            <person name="Chen I.-M."/>
            <person name="Stamatis D."/>
            <person name="Reddy T."/>
            <person name="O'Malley R."/>
            <person name="Daum C."/>
            <person name="Shapiro N."/>
            <person name="Ivanova N."/>
            <person name="Kyrpides N."/>
            <person name="Woyke T."/>
        </authorList>
    </citation>
    <scope>NUCLEOTIDE SEQUENCE [LARGE SCALE GENOMIC DNA]</scope>
    <source>
        <strain evidence="15">AT2.8</strain>
    </source>
</reference>
<accession>A0A852TFF6</accession>
<evidence type="ECO:0000256" key="3">
    <source>
        <dbReference type="ARBA" id="ARBA00022448"/>
    </source>
</evidence>
<sequence length="174" mass="19397">MLKKSFKKLLAIDKRVLLLGALLAGVLFSFGTVKTMAYLDSPGFCQNCHTMKSVYTSFVDSTHAELQCNDCHLPHESEVGKLFFKGRAGMTHIFYNTLGTEDIPDRIYATTRTLRVINKNCAECHKSTVDNVSHDAKENCMSCHQTVPHGSDFKDDSYDQPPKSGELLKNKGGF</sequence>
<keyword evidence="8" id="KW-0249">Electron transport</keyword>
<dbReference type="GO" id="GO:0009061">
    <property type="term" value="P:anaerobic respiration"/>
    <property type="evidence" value="ECO:0007669"/>
    <property type="project" value="TreeGrafter"/>
</dbReference>
<evidence type="ECO:0000256" key="12">
    <source>
        <dbReference type="SAM" id="MobiDB-lite"/>
    </source>
</evidence>
<evidence type="ECO:0000256" key="10">
    <source>
        <dbReference type="ARBA" id="ARBA00023004"/>
    </source>
</evidence>
<keyword evidence="4" id="KW-1003">Cell membrane</keyword>
<comment type="subcellular location">
    <subcellularLocation>
        <location evidence="1">Cell membrane</location>
    </subcellularLocation>
</comment>
<evidence type="ECO:0000256" key="1">
    <source>
        <dbReference type="ARBA" id="ARBA00004236"/>
    </source>
</evidence>
<evidence type="ECO:0000256" key="2">
    <source>
        <dbReference type="ARBA" id="ARBA00007395"/>
    </source>
</evidence>
<evidence type="ECO:0000256" key="5">
    <source>
        <dbReference type="ARBA" id="ARBA00022617"/>
    </source>
</evidence>
<dbReference type="InterPro" id="IPR038266">
    <property type="entry name" value="NapC/NirT_cytc_sf"/>
</dbReference>
<dbReference type="AlphaFoldDB" id="A0A852TFF6"/>
<keyword evidence="6" id="KW-0812">Transmembrane</keyword>
<feature type="region of interest" description="Disordered" evidence="12">
    <location>
        <begin position="152"/>
        <end position="174"/>
    </location>
</feature>
<keyword evidence="11" id="KW-0472">Membrane</keyword>
<protein>
    <submittedName>
        <fullName evidence="14">Cytochrome c nitrite reductase small subunit</fullName>
    </submittedName>
</protein>
<name>A0A852TFF6_9BACI</name>
<dbReference type="GO" id="GO:0005886">
    <property type="term" value="C:plasma membrane"/>
    <property type="evidence" value="ECO:0007669"/>
    <property type="project" value="UniProtKB-SubCell"/>
</dbReference>
<dbReference type="Proteomes" id="UP000548423">
    <property type="component" value="Unassembled WGS sequence"/>
</dbReference>
<evidence type="ECO:0000313" key="15">
    <source>
        <dbReference type="Proteomes" id="UP000548423"/>
    </source>
</evidence>
<reference evidence="15" key="2">
    <citation type="submission" date="2020-08" db="EMBL/GenBank/DDBJ databases">
        <title>The Agave Microbiome: Exploring the role of microbial communities in plant adaptations to desert environments.</title>
        <authorList>
            <person name="Partida-Martinez L.P."/>
        </authorList>
    </citation>
    <scope>NUCLEOTIDE SEQUENCE [LARGE SCALE GENOMIC DNA]</scope>
    <source>
        <strain evidence="15">AT2.8</strain>
    </source>
</reference>
<comment type="caution">
    <text evidence="14">The sequence shown here is derived from an EMBL/GenBank/DDBJ whole genome shotgun (WGS) entry which is preliminary data.</text>
</comment>
<keyword evidence="5" id="KW-0349">Heme</keyword>
<evidence type="ECO:0000256" key="9">
    <source>
        <dbReference type="ARBA" id="ARBA00022989"/>
    </source>
</evidence>
<dbReference type="PANTHER" id="PTHR30333:SF1">
    <property type="entry name" value="CYTOCHROME C-TYPE PROTEIN NAPC"/>
    <property type="match status" value="1"/>
</dbReference>
<keyword evidence="10" id="KW-0408">Iron</keyword>
<dbReference type="EMBL" id="JACCBX010000010">
    <property type="protein sequence ID" value="NYE07630.1"/>
    <property type="molecule type" value="Genomic_DNA"/>
</dbReference>
<keyword evidence="9" id="KW-1133">Transmembrane helix</keyword>
<evidence type="ECO:0000313" key="14">
    <source>
        <dbReference type="EMBL" id="NYE07630.1"/>
    </source>
</evidence>
<evidence type="ECO:0000256" key="7">
    <source>
        <dbReference type="ARBA" id="ARBA00022723"/>
    </source>
</evidence>
<dbReference type="SUPFAM" id="SSF48695">
    <property type="entry name" value="Multiheme cytochromes"/>
    <property type="match status" value="1"/>
</dbReference>
<dbReference type="Gene3D" id="1.10.3820.10">
    <property type="entry name" value="Di-heme elbow motif domain"/>
    <property type="match status" value="1"/>
</dbReference>
<organism evidence="14 15">
    <name type="scientific">Neobacillus niacini</name>
    <dbReference type="NCBI Taxonomy" id="86668"/>
    <lineage>
        <taxon>Bacteria</taxon>
        <taxon>Bacillati</taxon>
        <taxon>Bacillota</taxon>
        <taxon>Bacilli</taxon>
        <taxon>Bacillales</taxon>
        <taxon>Bacillaceae</taxon>
        <taxon>Neobacillus</taxon>
    </lineage>
</organism>